<protein>
    <recommendedName>
        <fullName evidence="4">WXG100 family type VII secretion target</fullName>
    </recommendedName>
</protein>
<feature type="region of interest" description="Disordered" evidence="1">
    <location>
        <begin position="103"/>
        <end position="303"/>
    </location>
</feature>
<accession>A0A7K0DF13</accession>
<feature type="compositionally biased region" description="Low complexity" evidence="1">
    <location>
        <begin position="171"/>
        <end position="183"/>
    </location>
</feature>
<proteinExistence type="predicted"/>
<dbReference type="OrthoDB" id="4556068at2"/>
<dbReference type="EMBL" id="WEGK01000034">
    <property type="protein sequence ID" value="MQY24380.1"/>
    <property type="molecule type" value="Genomic_DNA"/>
</dbReference>
<reference evidence="2 3" key="1">
    <citation type="submission" date="2019-10" db="EMBL/GenBank/DDBJ databases">
        <title>Nocardia macrotermitis sp. nov. and Nocardia aurantia sp. nov., isolated from the gut of fungus growing-termite Macrotermes natalensis.</title>
        <authorList>
            <person name="Benndorf R."/>
            <person name="Schwitalla J."/>
            <person name="Martin K."/>
            <person name="De Beer W."/>
            <person name="Kaster A.-K."/>
            <person name="Vollmers J."/>
            <person name="Poulsen M."/>
            <person name="Beemelmanns C."/>
        </authorList>
    </citation>
    <scope>NUCLEOTIDE SEQUENCE [LARGE SCALE GENOMIC DNA]</scope>
    <source>
        <strain evidence="2 3">RB20</strain>
    </source>
</reference>
<dbReference type="InterPro" id="IPR036689">
    <property type="entry name" value="ESAT-6-like_sf"/>
</dbReference>
<evidence type="ECO:0008006" key="4">
    <source>
        <dbReference type="Google" id="ProtNLM"/>
    </source>
</evidence>
<evidence type="ECO:0000313" key="2">
    <source>
        <dbReference type="EMBL" id="MQY24380.1"/>
    </source>
</evidence>
<dbReference type="SUPFAM" id="SSF140453">
    <property type="entry name" value="EsxAB dimer-like"/>
    <property type="match status" value="1"/>
</dbReference>
<dbReference type="Proteomes" id="UP000438448">
    <property type="component" value="Unassembled WGS sequence"/>
</dbReference>
<sequence length="535" mass="56482">MGDSLQVDTDLARTLATDLAAIADDAQDDLAQLREVVDREGECWGNDEPGRTFAESYEPDAKKGLTSLQHLVDNLRSLNKGITDAADTFQDQDQDAGHQVRTLGQNSFETPTSGNSYDRSAQPASSTSNPTSDTTANSNGVTGTSSAANPSTTTRSPGTTESPYPTPNHSPAAAQQQPTAADPGNTASTPADTAGKSPTPGNVSPASSEKPAAQPISNKSPAGTPKVGDGSTGSGKSTQTPWSGPAAGSPARNASGTPWAPSMPGGSSPGRVFPPRRAAGPAPRTPRGREPARPKRAKYAPTPGDAAALDALRALAARHDLRLTGFDTVPLIEQTVIELVAAVDDILGKYPFLEFAGIGVTELGEHTMSQVLRDRARTERTGARAGPWILLDRKAFTDPRILAEKVSTTAYSGEPMPEFAQRPMYSTIVADLGRVLEAAAGAEPRRLAQRSLIVEYRRISGEWDRHAGLPGVVGGYRRWRAQLSSHAFDDERFRPRAALVAAFAEVELRGANAGAPAKVLHRLVVEHARGRSDTR</sequence>
<name>A0A7K0DF13_9NOCA</name>
<keyword evidence="3" id="KW-1185">Reference proteome</keyword>
<comment type="caution">
    <text evidence="2">The sequence shown here is derived from an EMBL/GenBank/DDBJ whole genome shotgun (WGS) entry which is preliminary data.</text>
</comment>
<evidence type="ECO:0000256" key="1">
    <source>
        <dbReference type="SAM" id="MobiDB-lite"/>
    </source>
</evidence>
<dbReference type="AlphaFoldDB" id="A0A7K0DF13"/>
<feature type="compositionally biased region" description="Polar residues" evidence="1">
    <location>
        <begin position="103"/>
        <end position="169"/>
    </location>
</feature>
<evidence type="ECO:0000313" key="3">
    <source>
        <dbReference type="Proteomes" id="UP000438448"/>
    </source>
</evidence>
<feature type="compositionally biased region" description="Low complexity" evidence="1">
    <location>
        <begin position="269"/>
        <end position="282"/>
    </location>
</feature>
<gene>
    <name evidence="2" type="ORF">NRB20_75150</name>
</gene>
<dbReference type="RefSeq" id="WP_153416105.1">
    <property type="nucleotide sequence ID" value="NZ_WEGK01000034.1"/>
</dbReference>
<dbReference type="Gene3D" id="1.10.287.1060">
    <property type="entry name" value="ESAT-6-like"/>
    <property type="match status" value="1"/>
</dbReference>
<organism evidence="2 3">
    <name type="scientific">Nocardia macrotermitis</name>
    <dbReference type="NCBI Taxonomy" id="2585198"/>
    <lineage>
        <taxon>Bacteria</taxon>
        <taxon>Bacillati</taxon>
        <taxon>Actinomycetota</taxon>
        <taxon>Actinomycetes</taxon>
        <taxon>Mycobacteriales</taxon>
        <taxon>Nocardiaceae</taxon>
        <taxon>Nocardia</taxon>
    </lineage>
</organism>